<dbReference type="InterPro" id="IPR000086">
    <property type="entry name" value="NUDIX_hydrolase_dom"/>
</dbReference>
<accession>A0ABZ0VGN2</accession>
<dbReference type="PROSITE" id="PS00893">
    <property type="entry name" value="NUDIX_BOX"/>
    <property type="match status" value="1"/>
</dbReference>
<dbReference type="EMBL" id="CP139779">
    <property type="protein sequence ID" value="WQB71690.1"/>
    <property type="molecule type" value="Genomic_DNA"/>
</dbReference>
<evidence type="ECO:0000256" key="2">
    <source>
        <dbReference type="ARBA" id="ARBA00005582"/>
    </source>
</evidence>
<dbReference type="InterPro" id="IPR020084">
    <property type="entry name" value="NUDIX_hydrolase_CS"/>
</dbReference>
<dbReference type="SUPFAM" id="SSF55811">
    <property type="entry name" value="Nudix"/>
    <property type="match status" value="1"/>
</dbReference>
<comment type="similarity">
    <text evidence="2 4">Belongs to the Nudix hydrolase family.</text>
</comment>
<dbReference type="PANTHER" id="PTHR43046">
    <property type="entry name" value="GDP-MANNOSE MANNOSYL HYDROLASE"/>
    <property type="match status" value="1"/>
</dbReference>
<dbReference type="Pfam" id="PF00293">
    <property type="entry name" value="NUDIX"/>
    <property type="match status" value="1"/>
</dbReference>
<name>A0ABZ0VGN2_9MICO</name>
<evidence type="ECO:0000256" key="3">
    <source>
        <dbReference type="ARBA" id="ARBA00022801"/>
    </source>
</evidence>
<keyword evidence="7" id="KW-1185">Reference proteome</keyword>
<evidence type="ECO:0000256" key="4">
    <source>
        <dbReference type="RuleBase" id="RU003476"/>
    </source>
</evidence>
<dbReference type="PANTHER" id="PTHR43046:SF14">
    <property type="entry name" value="MUTT_NUDIX FAMILY PROTEIN"/>
    <property type="match status" value="1"/>
</dbReference>
<dbReference type="CDD" id="cd04693">
    <property type="entry name" value="NUDIX_Hydrolase"/>
    <property type="match status" value="1"/>
</dbReference>
<protein>
    <submittedName>
        <fullName evidence="6">NUDIX domain-containing protein</fullName>
    </submittedName>
</protein>
<dbReference type="PROSITE" id="PS51462">
    <property type="entry name" value="NUDIX"/>
    <property type="match status" value="1"/>
</dbReference>
<organism evidence="6 7">
    <name type="scientific">Microbacterium invictum</name>
    <dbReference type="NCBI Taxonomy" id="515415"/>
    <lineage>
        <taxon>Bacteria</taxon>
        <taxon>Bacillati</taxon>
        <taxon>Actinomycetota</taxon>
        <taxon>Actinomycetes</taxon>
        <taxon>Micrococcales</taxon>
        <taxon>Microbacteriaceae</taxon>
        <taxon>Microbacterium</taxon>
    </lineage>
</organism>
<proteinExistence type="inferred from homology"/>
<feature type="domain" description="Nudix hydrolase" evidence="5">
    <location>
        <begin position="30"/>
        <end position="155"/>
    </location>
</feature>
<evidence type="ECO:0000313" key="7">
    <source>
        <dbReference type="Proteomes" id="UP001324533"/>
    </source>
</evidence>
<reference evidence="6 7" key="1">
    <citation type="submission" date="2023-06" db="EMBL/GenBank/DDBJ databases">
        <title>Rock-solubilizing bacteria, Microbacterium invictum, promotes re-establishment of vegetation in rocky wasteland by accelerating rock bio-weathering and reshaping soil bacterial community.</title>
        <authorList>
            <person name="Liu C."/>
        </authorList>
    </citation>
    <scope>NUCLEOTIDE SEQUENCE [LARGE SCALE GENOMIC DNA]</scope>
    <source>
        <strain evidence="6 7">X-18</strain>
    </source>
</reference>
<sequence length="168" mass="18483">MSELWDLVDETGRPLGRTHRRDDPAFPEGAFHLVVSVCVVRRDGRVLTSRRAAVKDWPLSWEFPAGSALAGETSRQAAVRELAEETGVVVDPAALVLVGRVREEQALFDLYLARVDDPAVVPDPAEVSEAEWAPVDTVFARTAAGEMAGPWVRRLRELGDTLRALIRS</sequence>
<dbReference type="Proteomes" id="UP001324533">
    <property type="component" value="Chromosome"/>
</dbReference>
<evidence type="ECO:0000259" key="5">
    <source>
        <dbReference type="PROSITE" id="PS51462"/>
    </source>
</evidence>
<dbReference type="RefSeq" id="WP_322411802.1">
    <property type="nucleotide sequence ID" value="NZ_CP139779.1"/>
</dbReference>
<evidence type="ECO:0000256" key="1">
    <source>
        <dbReference type="ARBA" id="ARBA00001946"/>
    </source>
</evidence>
<keyword evidence="3 4" id="KW-0378">Hydrolase</keyword>
<dbReference type="InterPro" id="IPR015797">
    <property type="entry name" value="NUDIX_hydrolase-like_dom_sf"/>
</dbReference>
<gene>
    <name evidence="6" type="ORF">T9R20_06965</name>
</gene>
<dbReference type="InterPro" id="IPR020476">
    <property type="entry name" value="Nudix_hydrolase"/>
</dbReference>
<comment type="cofactor">
    <cofactor evidence="1">
        <name>Mg(2+)</name>
        <dbReference type="ChEBI" id="CHEBI:18420"/>
    </cofactor>
</comment>
<evidence type="ECO:0000313" key="6">
    <source>
        <dbReference type="EMBL" id="WQB71690.1"/>
    </source>
</evidence>
<dbReference type="Gene3D" id="3.90.79.10">
    <property type="entry name" value="Nucleoside Triphosphate Pyrophosphohydrolase"/>
    <property type="match status" value="1"/>
</dbReference>
<dbReference type="PRINTS" id="PR00502">
    <property type="entry name" value="NUDIXFAMILY"/>
</dbReference>